<protein>
    <submittedName>
        <fullName evidence="2">Uncharacterized protein</fullName>
    </submittedName>
</protein>
<keyword evidence="3" id="KW-1185">Reference proteome</keyword>
<accession>A0A396S6P9</accession>
<feature type="region of interest" description="Disordered" evidence="1">
    <location>
        <begin position="1"/>
        <end position="21"/>
    </location>
</feature>
<evidence type="ECO:0000313" key="3">
    <source>
        <dbReference type="Proteomes" id="UP000265692"/>
    </source>
</evidence>
<name>A0A396S6P9_9BACL</name>
<dbReference type="EMBL" id="QWEI01000005">
    <property type="protein sequence ID" value="RHW36173.1"/>
    <property type="molecule type" value="Genomic_DNA"/>
</dbReference>
<comment type="caution">
    <text evidence="2">The sequence shown here is derived from an EMBL/GenBank/DDBJ whole genome shotgun (WGS) entry which is preliminary data.</text>
</comment>
<dbReference type="Proteomes" id="UP000265692">
    <property type="component" value="Unassembled WGS sequence"/>
</dbReference>
<gene>
    <name evidence="2" type="ORF">D1B33_11070</name>
</gene>
<proteinExistence type="predicted"/>
<evidence type="ECO:0000256" key="1">
    <source>
        <dbReference type="SAM" id="MobiDB-lite"/>
    </source>
</evidence>
<sequence length="84" mass="9655">MLEKRKRPFSPASAKTQRPAPAITRRKMLLLQMFFCAKAKRQQKIFFARKRSDSSIADMTHDASALSAEVRIAKLFQLSTEELK</sequence>
<organism evidence="2 3">
    <name type="scientific">Ureibacillus yapensis</name>
    <dbReference type="NCBI Taxonomy" id="2304605"/>
    <lineage>
        <taxon>Bacteria</taxon>
        <taxon>Bacillati</taxon>
        <taxon>Bacillota</taxon>
        <taxon>Bacilli</taxon>
        <taxon>Bacillales</taxon>
        <taxon>Caryophanaceae</taxon>
        <taxon>Ureibacillus</taxon>
    </lineage>
</organism>
<reference evidence="2 3" key="1">
    <citation type="submission" date="2018-08" db="EMBL/GenBank/DDBJ databases">
        <title>Lysinibacillus sp. YLB-03 draft genome sequence.</title>
        <authorList>
            <person name="Yu L."/>
        </authorList>
    </citation>
    <scope>NUCLEOTIDE SEQUENCE [LARGE SCALE GENOMIC DNA]</scope>
    <source>
        <strain evidence="2 3">YLB-03</strain>
    </source>
</reference>
<evidence type="ECO:0000313" key="2">
    <source>
        <dbReference type="EMBL" id="RHW36173.1"/>
    </source>
</evidence>
<dbReference type="AlphaFoldDB" id="A0A396S6P9"/>